<accession>A0A3L8RUZ3</accession>
<comment type="caution">
    <text evidence="2">The sequence shown here is derived from an EMBL/GenBank/DDBJ whole genome shotgun (WGS) entry which is preliminary data.</text>
</comment>
<dbReference type="PROSITE" id="PS51233">
    <property type="entry name" value="VWFD"/>
    <property type="match status" value="1"/>
</dbReference>
<dbReference type="AlphaFoldDB" id="A0A3L8RUZ3"/>
<dbReference type="InterPro" id="IPR001846">
    <property type="entry name" value="VWF_type-D"/>
</dbReference>
<evidence type="ECO:0000313" key="2">
    <source>
        <dbReference type="EMBL" id="RLV88251.1"/>
    </source>
</evidence>
<dbReference type="Pfam" id="PF00094">
    <property type="entry name" value="VWD"/>
    <property type="match status" value="1"/>
</dbReference>
<dbReference type="OrthoDB" id="6236007at2759"/>
<proteinExistence type="predicted"/>
<organism evidence="2 3">
    <name type="scientific">Chloebia gouldiae</name>
    <name type="common">Gouldian finch</name>
    <name type="synonym">Erythrura gouldiae</name>
    <dbReference type="NCBI Taxonomy" id="44316"/>
    <lineage>
        <taxon>Eukaryota</taxon>
        <taxon>Metazoa</taxon>
        <taxon>Chordata</taxon>
        <taxon>Craniata</taxon>
        <taxon>Vertebrata</taxon>
        <taxon>Euteleostomi</taxon>
        <taxon>Archelosauria</taxon>
        <taxon>Archosauria</taxon>
        <taxon>Dinosauria</taxon>
        <taxon>Saurischia</taxon>
        <taxon>Theropoda</taxon>
        <taxon>Coelurosauria</taxon>
        <taxon>Aves</taxon>
        <taxon>Neognathae</taxon>
        <taxon>Neoaves</taxon>
        <taxon>Telluraves</taxon>
        <taxon>Australaves</taxon>
        <taxon>Passeriformes</taxon>
        <taxon>Passeroidea</taxon>
        <taxon>Passeridae</taxon>
        <taxon>Chloebia</taxon>
    </lineage>
</organism>
<dbReference type="EMBL" id="QUSF01000188">
    <property type="protein sequence ID" value="RLV88251.1"/>
    <property type="molecule type" value="Genomic_DNA"/>
</dbReference>
<feature type="domain" description="VWFD" evidence="1">
    <location>
        <begin position="16"/>
        <end position="103"/>
    </location>
</feature>
<reference evidence="2 3" key="1">
    <citation type="journal article" date="2018" name="Proc. R. Soc. B">
        <title>A non-coding region near Follistatin controls head colour polymorphism in the Gouldian finch.</title>
        <authorList>
            <person name="Toomey M.B."/>
            <person name="Marques C.I."/>
            <person name="Andrade P."/>
            <person name="Araujo P.M."/>
            <person name="Sabatino S."/>
            <person name="Gazda M.A."/>
            <person name="Afonso S."/>
            <person name="Lopes R.J."/>
            <person name="Corbo J.C."/>
            <person name="Carneiro M."/>
        </authorList>
    </citation>
    <scope>NUCLEOTIDE SEQUENCE [LARGE SCALE GENOMIC DNA]</scope>
    <source>
        <strain evidence="2">Red01</strain>
        <tissue evidence="2">Muscle</tissue>
    </source>
</reference>
<evidence type="ECO:0000259" key="1">
    <source>
        <dbReference type="PROSITE" id="PS51233"/>
    </source>
</evidence>
<protein>
    <recommendedName>
        <fullName evidence="1">VWFD domain-containing protein</fullName>
    </recommendedName>
</protein>
<gene>
    <name evidence="2" type="ORF">DV515_00015512</name>
</gene>
<evidence type="ECO:0000313" key="3">
    <source>
        <dbReference type="Proteomes" id="UP000276834"/>
    </source>
</evidence>
<sequence length="103" mass="11478">MHSVGWGTGVHPCTCRQCQVFGGRAYSTFDGHLGNFGESCTLLLQKLERGEPEEELEPIMVALEQEDMEVQWVTVMASAHGVTVVVERGQQWEVDGDHHLLLL</sequence>
<name>A0A3L8RUZ3_CHLGU</name>
<keyword evidence="3" id="KW-1185">Reference proteome</keyword>
<dbReference type="Proteomes" id="UP000276834">
    <property type="component" value="Unassembled WGS sequence"/>
</dbReference>